<gene>
    <name evidence="1" type="ORF">BRAD3257_7892</name>
</gene>
<dbReference type="AlphaFoldDB" id="A0A2U3QAU6"/>
<reference evidence="1 2" key="1">
    <citation type="submission" date="2018-03" db="EMBL/GenBank/DDBJ databases">
        <authorList>
            <person name="Gully D."/>
        </authorList>
    </citation>
    <scope>NUCLEOTIDE SEQUENCE [LARGE SCALE GENOMIC DNA]</scope>
    <source>
        <strain evidence="1">ORS3257</strain>
    </source>
</reference>
<dbReference type="EMBL" id="LS398110">
    <property type="protein sequence ID" value="SPP98507.1"/>
    <property type="molecule type" value="Genomic_DNA"/>
</dbReference>
<dbReference type="Proteomes" id="UP000246085">
    <property type="component" value="Chromosome BRAD3257"/>
</dbReference>
<name>A0A2U3QAU6_9BRAD</name>
<evidence type="ECO:0000313" key="1">
    <source>
        <dbReference type="EMBL" id="SPP98507.1"/>
    </source>
</evidence>
<proteinExistence type="predicted"/>
<evidence type="ECO:0000313" key="2">
    <source>
        <dbReference type="Proteomes" id="UP000246085"/>
    </source>
</evidence>
<accession>A0A2U3QAU6</accession>
<dbReference type="KEGG" id="bvz:BRAD3257_7892"/>
<organism evidence="1 2">
    <name type="scientific">Bradyrhizobium vignae</name>
    <dbReference type="NCBI Taxonomy" id="1549949"/>
    <lineage>
        <taxon>Bacteria</taxon>
        <taxon>Pseudomonadati</taxon>
        <taxon>Pseudomonadota</taxon>
        <taxon>Alphaproteobacteria</taxon>
        <taxon>Hyphomicrobiales</taxon>
        <taxon>Nitrobacteraceae</taxon>
        <taxon>Bradyrhizobium</taxon>
    </lineage>
</organism>
<protein>
    <submittedName>
        <fullName evidence="1">Uncharacterized protein</fullName>
    </submittedName>
</protein>
<sequence>MSAPAAYYSGQALEAAAEDNSLTPAARGQRLQFSQDFEPE</sequence>